<gene>
    <name evidence="1" type="ORF">MILVUS5_LOCUS18942</name>
</gene>
<accession>A0ACB0K6C0</accession>
<reference evidence="1" key="1">
    <citation type="submission" date="2023-10" db="EMBL/GenBank/DDBJ databases">
        <authorList>
            <person name="Rodriguez Cubillos JULIANA M."/>
            <person name="De Vega J."/>
        </authorList>
    </citation>
    <scope>NUCLEOTIDE SEQUENCE</scope>
</reference>
<proteinExistence type="predicted"/>
<evidence type="ECO:0000313" key="2">
    <source>
        <dbReference type="Proteomes" id="UP001177021"/>
    </source>
</evidence>
<keyword evidence="2" id="KW-1185">Reference proteome</keyword>
<sequence length="1049" mass="119203">MTTNTSNNILRSILEKEKLSGNNFLDWHRNLRIVLKNKKKLYVLEEPVPEEAPASSATRAEKDAYKKHVDDALEVSCIMLATMNSELKKQHENMNAFDMIEHLKMLYQEQARHERFEVSKTLFQCRLAEGSPVGPHVLKMIGYVENLERLGFALEQDLAIDLILQSLPESYNQFVMNFIMNDMDKTLPQLSAMLRTAEKNINKGKGKAIMLVNDGKFKKQNKKPNKWIGKGNGKEVAKPKPVTHALKPKGGIAKEGNCFHCGRTGHWKRNCPKYLEDKKNGIESSNSAGIFVIEINLSTSASWVLDTGCGSHICTNVQGLKRSRELAKGEVDQRVGNGAKVAALAVGTYVLTLPSGLIIQLENCYYVTAISRNIISVSCLDKFGFSFIIKNNCCSIYLNDIFYANAQMNNGLYVLDLETPIYNINTKRMKPNELNPTYLWHCRLGYINEKRISKLHKCGLLDSLDYESFETCRSCLLGKMTKSPFTGKGERASDLLALIHTDVCGPMTTPARGGFQYFITFTDDYSRYGYVYLMKHKSESFEKFKEFKNEVQNQLGKNIKILRSDREQDPQDVVEEQPAQVTQDQRRSNRIRHQPERYGYLITDQGDVLLMDQDEPVTYQEAIIGPESEKWLEAMKSETDSVYINQVWTLVEPPEGINPIGCKWVFKKKTDMDGKVHTYKARLVAKGFKQIHGINYDETFSPVAMIKSIRILLVIAAYHDYEIWQMDVKTAFLNGNLLEDVYMTQPEGFGISEEANKICKLQRSIYGLKQASRSWNLRFDETVRQFGFIKNEDEPCVYKKTWLGKCFSMKDLGEAAYLLGIRIYRDRSQKLFGLSQSTYIDKVLRRFSMHESKKGFIPMQHGLYLSKTQSPSTKEERGRMNKIPYASAIGSIMYAMLCTRPDVSYALSATSRYQSSPGDAHWVAVKNILKYLRRTKDSFLIYGGQEELAVIGYTDASFQTDKDDFKSQSGYVFCLNGGAVSWKSSKQETVADSTTEAEYIAASDAAKEAVWIKKFINEFGTVPSIVDPIDLYCDNNGAIAQAKEPRSHQ</sequence>
<comment type="caution">
    <text evidence="1">The sequence shown here is derived from an EMBL/GenBank/DDBJ whole genome shotgun (WGS) entry which is preliminary data.</text>
</comment>
<dbReference type="EMBL" id="CASHSV030000121">
    <property type="protein sequence ID" value="CAJ2651288.1"/>
    <property type="molecule type" value="Genomic_DNA"/>
</dbReference>
<evidence type="ECO:0000313" key="1">
    <source>
        <dbReference type="EMBL" id="CAJ2651288.1"/>
    </source>
</evidence>
<dbReference type="Proteomes" id="UP001177021">
    <property type="component" value="Unassembled WGS sequence"/>
</dbReference>
<protein>
    <submittedName>
        <fullName evidence="1">Uncharacterized protein</fullName>
    </submittedName>
</protein>
<organism evidence="1 2">
    <name type="scientific">Trifolium pratense</name>
    <name type="common">Red clover</name>
    <dbReference type="NCBI Taxonomy" id="57577"/>
    <lineage>
        <taxon>Eukaryota</taxon>
        <taxon>Viridiplantae</taxon>
        <taxon>Streptophyta</taxon>
        <taxon>Embryophyta</taxon>
        <taxon>Tracheophyta</taxon>
        <taxon>Spermatophyta</taxon>
        <taxon>Magnoliopsida</taxon>
        <taxon>eudicotyledons</taxon>
        <taxon>Gunneridae</taxon>
        <taxon>Pentapetalae</taxon>
        <taxon>rosids</taxon>
        <taxon>fabids</taxon>
        <taxon>Fabales</taxon>
        <taxon>Fabaceae</taxon>
        <taxon>Papilionoideae</taxon>
        <taxon>50 kb inversion clade</taxon>
        <taxon>NPAAA clade</taxon>
        <taxon>Hologalegina</taxon>
        <taxon>IRL clade</taxon>
        <taxon>Trifolieae</taxon>
        <taxon>Trifolium</taxon>
    </lineage>
</organism>
<name>A0ACB0K6C0_TRIPR</name>